<dbReference type="Pfam" id="PF05875">
    <property type="entry name" value="Ceramidase"/>
    <property type="match status" value="1"/>
</dbReference>
<feature type="transmembrane region" description="Helical" evidence="6">
    <location>
        <begin position="152"/>
        <end position="170"/>
    </location>
</feature>
<dbReference type="EMBL" id="SATR01000079">
    <property type="protein sequence ID" value="TFH89333.1"/>
    <property type="molecule type" value="Genomic_DNA"/>
</dbReference>
<feature type="transmembrane region" description="Helical" evidence="6">
    <location>
        <begin position="73"/>
        <end position="90"/>
    </location>
</feature>
<keyword evidence="8" id="KW-1185">Reference proteome</keyword>
<feature type="transmembrane region" description="Helical" evidence="6">
    <location>
        <begin position="20"/>
        <end position="36"/>
    </location>
</feature>
<name>A0A4Y8W9N7_9VIBR</name>
<reference evidence="7 8" key="1">
    <citation type="submission" date="2019-01" db="EMBL/GenBank/DDBJ databases">
        <title>Vibrio BEI176 sp. nov, a marine bacterium isolated from China: eastern marignal seas.</title>
        <authorList>
            <person name="Li B."/>
        </authorList>
    </citation>
    <scope>NUCLEOTIDE SEQUENCE [LARGE SCALE GENOMIC DNA]</scope>
    <source>
        <strain evidence="7 8">BEI176</strain>
    </source>
</reference>
<comment type="caution">
    <text evidence="7">The sequence shown here is derived from an EMBL/GenBank/DDBJ whole genome shotgun (WGS) entry which is preliminary data.</text>
</comment>
<dbReference type="OrthoDB" id="277121at2"/>
<dbReference type="Proteomes" id="UP000297753">
    <property type="component" value="Unassembled WGS sequence"/>
</dbReference>
<accession>A0A4Y8W9N7</accession>
<feature type="transmembrane region" description="Helical" evidence="6">
    <location>
        <begin position="48"/>
        <end position="67"/>
    </location>
</feature>
<keyword evidence="4 6" id="KW-1133">Transmembrane helix</keyword>
<feature type="transmembrane region" description="Helical" evidence="6">
    <location>
        <begin position="102"/>
        <end position="123"/>
    </location>
</feature>
<dbReference type="AlphaFoldDB" id="A0A4Y8W9N7"/>
<keyword evidence="5 6" id="KW-0472">Membrane</keyword>
<proteinExistence type="predicted"/>
<evidence type="ECO:0000256" key="3">
    <source>
        <dbReference type="ARBA" id="ARBA00022801"/>
    </source>
</evidence>
<evidence type="ECO:0000256" key="5">
    <source>
        <dbReference type="ARBA" id="ARBA00023136"/>
    </source>
</evidence>
<evidence type="ECO:0008006" key="9">
    <source>
        <dbReference type="Google" id="ProtNLM"/>
    </source>
</evidence>
<dbReference type="GO" id="GO:0006672">
    <property type="term" value="P:ceramide metabolic process"/>
    <property type="evidence" value="ECO:0007669"/>
    <property type="project" value="InterPro"/>
</dbReference>
<keyword evidence="3" id="KW-0378">Hydrolase</keyword>
<dbReference type="GO" id="GO:0016020">
    <property type="term" value="C:membrane"/>
    <property type="evidence" value="ECO:0007669"/>
    <property type="project" value="UniProtKB-SubCell"/>
</dbReference>
<keyword evidence="2 6" id="KW-0812">Transmembrane</keyword>
<dbReference type="GO" id="GO:0016811">
    <property type="term" value="F:hydrolase activity, acting on carbon-nitrogen (but not peptide) bonds, in linear amides"/>
    <property type="evidence" value="ECO:0007669"/>
    <property type="project" value="InterPro"/>
</dbReference>
<organism evidence="7 8">
    <name type="scientific">Vibrio ouci</name>
    <dbReference type="NCBI Taxonomy" id="2499078"/>
    <lineage>
        <taxon>Bacteria</taxon>
        <taxon>Pseudomonadati</taxon>
        <taxon>Pseudomonadota</taxon>
        <taxon>Gammaproteobacteria</taxon>
        <taxon>Vibrionales</taxon>
        <taxon>Vibrionaceae</taxon>
        <taxon>Vibrio</taxon>
    </lineage>
</organism>
<evidence type="ECO:0000256" key="2">
    <source>
        <dbReference type="ARBA" id="ARBA00022692"/>
    </source>
</evidence>
<evidence type="ECO:0000313" key="7">
    <source>
        <dbReference type="EMBL" id="TFH89333.1"/>
    </source>
</evidence>
<feature type="transmembrane region" description="Helical" evidence="6">
    <location>
        <begin position="129"/>
        <end position="145"/>
    </location>
</feature>
<evidence type="ECO:0000313" key="8">
    <source>
        <dbReference type="Proteomes" id="UP000297753"/>
    </source>
</evidence>
<gene>
    <name evidence="7" type="ORF">ELS82_22830</name>
</gene>
<sequence>MNSIDIYCERVGVGLTAEPINALTNGAFLVAALLLSQRMKDPTIEVRLLIRLLFLIGLGSFLFHTFATGWARYLDVAPILLFQMLFVWSYTTKFFGWSTRVACIGVSIFLGVVLFARSFPMILNGSLPYVPSWLVLICFSFYHFLNKLPKRFFLIIASVMFTFSLLLRTLDASLCDQFPFGTHFIWHLANALVLYLSVSVLNPIRR</sequence>
<evidence type="ECO:0000256" key="4">
    <source>
        <dbReference type="ARBA" id="ARBA00022989"/>
    </source>
</evidence>
<evidence type="ECO:0000256" key="1">
    <source>
        <dbReference type="ARBA" id="ARBA00004141"/>
    </source>
</evidence>
<dbReference type="InterPro" id="IPR008901">
    <property type="entry name" value="ACER"/>
</dbReference>
<dbReference type="RefSeq" id="WP_134837492.1">
    <property type="nucleotide sequence ID" value="NZ_SATR01000079.1"/>
</dbReference>
<comment type="subcellular location">
    <subcellularLocation>
        <location evidence="1">Membrane</location>
        <topology evidence="1">Multi-pass membrane protein</topology>
    </subcellularLocation>
</comment>
<evidence type="ECO:0000256" key="6">
    <source>
        <dbReference type="SAM" id="Phobius"/>
    </source>
</evidence>
<feature type="transmembrane region" description="Helical" evidence="6">
    <location>
        <begin position="185"/>
        <end position="204"/>
    </location>
</feature>
<protein>
    <recommendedName>
        <fullName evidence="9">Ceramidase</fullName>
    </recommendedName>
</protein>